<organism evidence="1 2">
    <name type="scientific">Acidithiobacillus thiooxidans ATCC 19377</name>
    <dbReference type="NCBI Taxonomy" id="637390"/>
    <lineage>
        <taxon>Bacteria</taxon>
        <taxon>Pseudomonadati</taxon>
        <taxon>Pseudomonadota</taxon>
        <taxon>Acidithiobacillia</taxon>
        <taxon>Acidithiobacillales</taxon>
        <taxon>Acidithiobacillaceae</taxon>
        <taxon>Acidithiobacillus</taxon>
    </lineage>
</organism>
<protein>
    <submittedName>
        <fullName evidence="1">Uncharacterized protein</fullName>
    </submittedName>
</protein>
<dbReference type="AlphaFoldDB" id="A0A5P9XQC1"/>
<sequence>MQKPLPRQLHQNLGSKVRFVGIALDGKRSAEKFIDKPKLIGFHVKTYFKFIFIKHLI</sequence>
<dbReference type="EMBL" id="CP045571">
    <property type="protein sequence ID" value="QFX96267.1"/>
    <property type="molecule type" value="Genomic_DNA"/>
</dbReference>
<evidence type="ECO:0000313" key="1">
    <source>
        <dbReference type="EMBL" id="QFX96267.1"/>
    </source>
</evidence>
<name>A0A5P9XQC1_ACITH</name>
<dbReference type="Proteomes" id="UP000363590">
    <property type="component" value="Chromosome"/>
</dbReference>
<dbReference type="KEGG" id="atx:GCD22_02012"/>
<accession>A0A5P9XQC1</accession>
<evidence type="ECO:0000313" key="2">
    <source>
        <dbReference type="Proteomes" id="UP000363590"/>
    </source>
</evidence>
<gene>
    <name evidence="1" type="ORF">GCD22_02012</name>
</gene>
<proteinExistence type="predicted"/>
<reference evidence="1 2" key="1">
    <citation type="submission" date="2019-10" db="EMBL/GenBank/DDBJ databases">
        <authorList>
            <person name="Wang R."/>
        </authorList>
    </citation>
    <scope>NUCLEOTIDE SEQUENCE [LARGE SCALE GENOMIC DNA]</scope>
    <source>
        <strain evidence="1 2">ATCC 19377</strain>
    </source>
</reference>